<sequence length="101" mass="11465">MPFGPVNPIDKSHGQYEYNYNHSRKPLCYVSYGHIARGPGQLSGNKNRCVVNHVSLREHGNHSIGQYLSIHKDSFSKPPANRRVEKAVLVDRSQMMKFKAS</sequence>
<comment type="caution">
    <text evidence="1">The sequence shown here is derived from an EMBL/GenBank/DDBJ whole genome shotgun (WGS) entry which is preliminary data.</text>
</comment>
<accession>A0A4Y2A374</accession>
<evidence type="ECO:0000313" key="1">
    <source>
        <dbReference type="EMBL" id="GBL74232.1"/>
    </source>
</evidence>
<proteinExistence type="predicted"/>
<gene>
    <name evidence="1" type="ORF">AVEN_235239_1</name>
</gene>
<keyword evidence="2" id="KW-1185">Reference proteome</keyword>
<dbReference type="AlphaFoldDB" id="A0A4Y2A374"/>
<protein>
    <submittedName>
        <fullName evidence="1">Uncharacterized protein</fullName>
    </submittedName>
</protein>
<organism evidence="1 2">
    <name type="scientific">Araneus ventricosus</name>
    <name type="common">Orbweaver spider</name>
    <name type="synonym">Epeira ventricosa</name>
    <dbReference type="NCBI Taxonomy" id="182803"/>
    <lineage>
        <taxon>Eukaryota</taxon>
        <taxon>Metazoa</taxon>
        <taxon>Ecdysozoa</taxon>
        <taxon>Arthropoda</taxon>
        <taxon>Chelicerata</taxon>
        <taxon>Arachnida</taxon>
        <taxon>Araneae</taxon>
        <taxon>Araneomorphae</taxon>
        <taxon>Entelegynae</taxon>
        <taxon>Araneoidea</taxon>
        <taxon>Araneidae</taxon>
        <taxon>Araneus</taxon>
    </lineage>
</organism>
<dbReference type="Proteomes" id="UP000499080">
    <property type="component" value="Unassembled WGS sequence"/>
</dbReference>
<dbReference type="EMBL" id="BGPR01000005">
    <property type="protein sequence ID" value="GBL74232.1"/>
    <property type="molecule type" value="Genomic_DNA"/>
</dbReference>
<reference evidence="1 2" key="1">
    <citation type="journal article" date="2019" name="Sci. Rep.">
        <title>Orb-weaving spider Araneus ventricosus genome elucidates the spidroin gene catalogue.</title>
        <authorList>
            <person name="Kono N."/>
            <person name="Nakamura H."/>
            <person name="Ohtoshi R."/>
            <person name="Moran D.A.P."/>
            <person name="Shinohara A."/>
            <person name="Yoshida Y."/>
            <person name="Fujiwara M."/>
            <person name="Mori M."/>
            <person name="Tomita M."/>
            <person name="Arakawa K."/>
        </authorList>
    </citation>
    <scope>NUCLEOTIDE SEQUENCE [LARGE SCALE GENOMIC DNA]</scope>
</reference>
<evidence type="ECO:0000313" key="2">
    <source>
        <dbReference type="Proteomes" id="UP000499080"/>
    </source>
</evidence>
<name>A0A4Y2A374_ARAVE</name>